<evidence type="ECO:0000256" key="6">
    <source>
        <dbReference type="ARBA" id="ARBA00023136"/>
    </source>
</evidence>
<organism evidence="12">
    <name type="scientific">Trypanosoma brucei</name>
    <dbReference type="NCBI Taxonomy" id="5691"/>
    <lineage>
        <taxon>Eukaryota</taxon>
        <taxon>Discoba</taxon>
        <taxon>Euglenozoa</taxon>
        <taxon>Kinetoplastea</taxon>
        <taxon>Metakinetoplastina</taxon>
        <taxon>Trypanosomatida</taxon>
        <taxon>Trypanosomatidae</taxon>
        <taxon>Trypanosoma</taxon>
    </lineage>
</organism>
<keyword evidence="8" id="KW-0449">Lipoprotein</keyword>
<dbReference type="EMBL" id="KX699761">
    <property type="protein sequence ID" value="APD73717.1"/>
    <property type="molecule type" value="Genomic_DNA"/>
</dbReference>
<feature type="signal peptide" evidence="10">
    <location>
        <begin position="1"/>
        <end position="22"/>
    </location>
</feature>
<evidence type="ECO:0000256" key="4">
    <source>
        <dbReference type="ARBA" id="ARBA00022622"/>
    </source>
</evidence>
<reference evidence="12" key="1">
    <citation type="submission" date="2016-08" db="EMBL/GenBank/DDBJ databases">
        <title>VSG repertoire of Trypanosoma brucei EATRO 1125.</title>
        <authorList>
            <person name="Cross G.A."/>
        </authorList>
    </citation>
    <scope>NUCLEOTIDE SEQUENCE</scope>
    <source>
        <strain evidence="12">EATRO 1125</strain>
    </source>
</reference>
<dbReference type="AlphaFoldDB" id="A0A1J0R763"/>
<feature type="coiled-coil region" evidence="9">
    <location>
        <begin position="109"/>
        <end position="140"/>
    </location>
</feature>
<proteinExistence type="predicted"/>
<evidence type="ECO:0000256" key="1">
    <source>
        <dbReference type="ARBA" id="ARBA00002523"/>
    </source>
</evidence>
<evidence type="ECO:0000259" key="11">
    <source>
        <dbReference type="Pfam" id="PF13206"/>
    </source>
</evidence>
<evidence type="ECO:0000256" key="7">
    <source>
        <dbReference type="ARBA" id="ARBA00023180"/>
    </source>
</evidence>
<comment type="subcellular location">
    <subcellularLocation>
        <location evidence="2">Cell membrane</location>
        <topology evidence="2">Lipid-anchor</topology>
        <topology evidence="2">GPI-anchor</topology>
    </subcellularLocation>
</comment>
<evidence type="ECO:0000256" key="8">
    <source>
        <dbReference type="ARBA" id="ARBA00023288"/>
    </source>
</evidence>
<keyword evidence="7" id="KW-0325">Glycoprotein</keyword>
<dbReference type="Pfam" id="PF13206">
    <property type="entry name" value="VSG_B"/>
    <property type="match status" value="1"/>
</dbReference>
<feature type="chain" id="PRO_5012136416" evidence="10">
    <location>
        <begin position="23"/>
        <end position="297"/>
    </location>
</feature>
<dbReference type="VEuPathDB" id="TriTrypDB:Tb427_000613900"/>
<evidence type="ECO:0000256" key="10">
    <source>
        <dbReference type="SAM" id="SignalP"/>
    </source>
</evidence>
<evidence type="ECO:0000313" key="12">
    <source>
        <dbReference type="EMBL" id="APD73717.1"/>
    </source>
</evidence>
<keyword evidence="5 10" id="KW-0732">Signal</keyword>
<keyword evidence="6" id="KW-0472">Membrane</keyword>
<dbReference type="GO" id="GO:0098552">
    <property type="term" value="C:side of membrane"/>
    <property type="evidence" value="ECO:0007669"/>
    <property type="project" value="UniProtKB-KW"/>
</dbReference>
<sequence>MNKMRLILKVVALAASYNKIQAVDELPNAPYFAVFCRIVQHAKAGFKLTSEDDKSVASQLAAKTAKLATINDDDETRYLDKNNRTIYRVTGNEPKIPKSAETQPLKAKLLQMERRADELKNNYEAASTDANKQIQQANDDLAEAVYSAGAKFADQGNTSKFIANERAKSLFGPAGTYNKNCGGNNGGGEAGSSNVWITLVSDICYLYIAGTTNAKPFDDTTTAATHTKLFAGTAEDGRTAFDTLMAKCSSQPEKTTPSELHALLIAWQSKLGNHFESTNTKDAARFIIGRADNPQTG</sequence>
<protein>
    <submittedName>
        <fullName evidence="12">Variant surface glycoprotein 1125.1530</fullName>
    </submittedName>
</protein>
<keyword evidence="9" id="KW-0175">Coiled coil</keyword>
<dbReference type="GO" id="GO:0005886">
    <property type="term" value="C:plasma membrane"/>
    <property type="evidence" value="ECO:0007669"/>
    <property type="project" value="UniProtKB-SubCell"/>
</dbReference>
<evidence type="ECO:0000256" key="5">
    <source>
        <dbReference type="ARBA" id="ARBA00022729"/>
    </source>
</evidence>
<comment type="function">
    <text evidence="1">VSG forms a coat on the surface of the parasite. The trypanosome evades the immune response of the host by expressing a series of antigenically distinct VSGs from an estimated 1000 VSG genes.</text>
</comment>
<keyword evidence="4" id="KW-0336">GPI-anchor</keyword>
<evidence type="ECO:0000256" key="2">
    <source>
        <dbReference type="ARBA" id="ARBA00004609"/>
    </source>
</evidence>
<feature type="domain" description="Trypanosome variant surface glycoprotein B-type N-terminal" evidence="11">
    <location>
        <begin position="65"/>
        <end position="293"/>
    </location>
</feature>
<evidence type="ECO:0000256" key="9">
    <source>
        <dbReference type="SAM" id="Coils"/>
    </source>
</evidence>
<name>A0A1J0R763_9TRYP</name>
<evidence type="ECO:0000256" key="3">
    <source>
        <dbReference type="ARBA" id="ARBA00022475"/>
    </source>
</evidence>
<accession>A0A1J0R763</accession>
<dbReference type="InterPro" id="IPR025932">
    <property type="entry name" value="Trypano_VSG_B_N_dom"/>
</dbReference>
<keyword evidence="3" id="KW-1003">Cell membrane</keyword>